<dbReference type="OrthoDB" id="9796422at2"/>
<comment type="similarity">
    <text evidence="6">Belongs to the RnpA family.</text>
</comment>
<evidence type="ECO:0000256" key="3">
    <source>
        <dbReference type="ARBA" id="ARBA00022759"/>
    </source>
</evidence>
<evidence type="ECO:0000313" key="8">
    <source>
        <dbReference type="EMBL" id="SHK12488.1"/>
    </source>
</evidence>
<sequence length="136" mass="15297">MKALNFPKSHRLLRPADYGKVFNDVQLKVPHRNFLILATPNNLGHARIGLVFAKKNLKLSVQRNRIKRQVRETFRHLPELPRMDIIVLGRQGLAALDNETVCTSLNGLWQRLAKKYHQLPQSQPAAVSSSAGQGTG</sequence>
<keyword evidence="2 6" id="KW-0540">Nuclease</keyword>
<evidence type="ECO:0000256" key="6">
    <source>
        <dbReference type="HAMAP-Rule" id="MF_00227"/>
    </source>
</evidence>
<evidence type="ECO:0000256" key="5">
    <source>
        <dbReference type="ARBA" id="ARBA00022884"/>
    </source>
</evidence>
<gene>
    <name evidence="6" type="primary">rnpA</name>
    <name evidence="8" type="ORF">SAMN05216369_0556</name>
</gene>
<dbReference type="GO" id="GO:0000049">
    <property type="term" value="F:tRNA binding"/>
    <property type="evidence" value="ECO:0007669"/>
    <property type="project" value="UniProtKB-UniRule"/>
</dbReference>
<evidence type="ECO:0000256" key="7">
    <source>
        <dbReference type="NCBIfam" id="TIGR00188"/>
    </source>
</evidence>
<dbReference type="InterPro" id="IPR000100">
    <property type="entry name" value="RNase_P"/>
</dbReference>
<comment type="subunit">
    <text evidence="6">Consists of a catalytic RNA component (M1 or rnpB) and a protein subunit.</text>
</comment>
<dbReference type="EC" id="3.1.26.5" evidence="6 7"/>
<dbReference type="GO" id="GO:0004526">
    <property type="term" value="F:ribonuclease P activity"/>
    <property type="evidence" value="ECO:0007669"/>
    <property type="project" value="UniProtKB-UniRule"/>
</dbReference>
<keyword evidence="5 6" id="KW-0694">RNA-binding</keyword>
<evidence type="ECO:0000256" key="4">
    <source>
        <dbReference type="ARBA" id="ARBA00022801"/>
    </source>
</evidence>
<dbReference type="GO" id="GO:0001682">
    <property type="term" value="P:tRNA 5'-leader removal"/>
    <property type="evidence" value="ECO:0007669"/>
    <property type="project" value="UniProtKB-UniRule"/>
</dbReference>
<evidence type="ECO:0000256" key="1">
    <source>
        <dbReference type="ARBA" id="ARBA00022694"/>
    </source>
</evidence>
<protein>
    <recommendedName>
        <fullName evidence="6 7">Ribonuclease P protein component</fullName>
        <shortName evidence="6">RNase P protein</shortName>
        <shortName evidence="6">RNaseP protein</shortName>
        <ecNumber evidence="6 7">3.1.26.5</ecNumber>
    </recommendedName>
    <alternativeName>
        <fullName evidence="6">Protein C5</fullName>
    </alternativeName>
</protein>
<dbReference type="InterPro" id="IPR014721">
    <property type="entry name" value="Ribsml_uS5_D2-typ_fold_subgr"/>
</dbReference>
<keyword evidence="3 6" id="KW-0255">Endonuclease</keyword>
<organism evidence="8 9">
    <name type="scientific">Marinobacter antarcticus</name>
    <dbReference type="NCBI Taxonomy" id="564117"/>
    <lineage>
        <taxon>Bacteria</taxon>
        <taxon>Pseudomonadati</taxon>
        <taxon>Pseudomonadota</taxon>
        <taxon>Gammaproteobacteria</taxon>
        <taxon>Pseudomonadales</taxon>
        <taxon>Marinobacteraceae</taxon>
        <taxon>Marinobacter</taxon>
    </lineage>
</organism>
<accession>A0A1M6PX43</accession>
<dbReference type="InterPro" id="IPR020568">
    <property type="entry name" value="Ribosomal_Su5_D2-typ_SF"/>
</dbReference>
<dbReference type="Pfam" id="PF00825">
    <property type="entry name" value="Ribonuclease_P"/>
    <property type="match status" value="1"/>
</dbReference>
<dbReference type="Proteomes" id="UP000184497">
    <property type="component" value="Unassembled WGS sequence"/>
</dbReference>
<dbReference type="Gene3D" id="3.30.230.10">
    <property type="match status" value="1"/>
</dbReference>
<dbReference type="GO" id="GO:0030677">
    <property type="term" value="C:ribonuclease P complex"/>
    <property type="evidence" value="ECO:0007669"/>
    <property type="project" value="TreeGrafter"/>
</dbReference>
<proteinExistence type="inferred from homology"/>
<comment type="function">
    <text evidence="6">RNaseP catalyzes the removal of the 5'-leader sequence from pre-tRNA to produce the mature 5'-terminus. It can also cleave other RNA substrates such as 4.5S RNA. The protein component plays an auxiliary but essential role in vivo by binding to the 5'-leader sequence and broadening the substrate specificity of the ribozyme.</text>
</comment>
<dbReference type="GO" id="GO:0042781">
    <property type="term" value="F:3'-tRNA processing endoribonuclease activity"/>
    <property type="evidence" value="ECO:0007669"/>
    <property type="project" value="TreeGrafter"/>
</dbReference>
<dbReference type="PANTHER" id="PTHR33992:SF1">
    <property type="entry name" value="RIBONUCLEASE P PROTEIN COMPONENT"/>
    <property type="match status" value="1"/>
</dbReference>
<keyword evidence="1 6" id="KW-0819">tRNA processing</keyword>
<dbReference type="EMBL" id="FRAQ01000001">
    <property type="protein sequence ID" value="SHK12488.1"/>
    <property type="molecule type" value="Genomic_DNA"/>
</dbReference>
<comment type="catalytic activity">
    <reaction evidence="6">
        <text>Endonucleolytic cleavage of RNA, removing 5'-extranucleotides from tRNA precursor.</text>
        <dbReference type="EC" id="3.1.26.5"/>
    </reaction>
</comment>
<dbReference type="AlphaFoldDB" id="A0A1M6PX43"/>
<dbReference type="NCBIfam" id="TIGR00188">
    <property type="entry name" value="rnpA"/>
    <property type="match status" value="1"/>
</dbReference>
<dbReference type="SUPFAM" id="SSF54211">
    <property type="entry name" value="Ribosomal protein S5 domain 2-like"/>
    <property type="match status" value="1"/>
</dbReference>
<dbReference type="RefSeq" id="WP_072795339.1">
    <property type="nucleotide sequence ID" value="NZ_FRAQ01000001.1"/>
</dbReference>
<dbReference type="PANTHER" id="PTHR33992">
    <property type="entry name" value="RIBONUCLEASE P PROTEIN COMPONENT"/>
    <property type="match status" value="1"/>
</dbReference>
<keyword evidence="9" id="KW-1185">Reference proteome</keyword>
<keyword evidence="4 6" id="KW-0378">Hydrolase</keyword>
<evidence type="ECO:0000256" key="2">
    <source>
        <dbReference type="ARBA" id="ARBA00022722"/>
    </source>
</evidence>
<reference evidence="9" key="1">
    <citation type="submission" date="2016-11" db="EMBL/GenBank/DDBJ databases">
        <authorList>
            <person name="Varghese N."/>
            <person name="Submissions S."/>
        </authorList>
    </citation>
    <scope>NUCLEOTIDE SEQUENCE [LARGE SCALE GENOMIC DNA]</scope>
    <source>
        <strain evidence="9">CGMCC 1.10835</strain>
    </source>
</reference>
<name>A0A1M6PX43_9GAMM</name>
<dbReference type="HAMAP" id="MF_00227">
    <property type="entry name" value="RNase_P"/>
    <property type="match status" value="1"/>
</dbReference>
<evidence type="ECO:0000313" key="9">
    <source>
        <dbReference type="Proteomes" id="UP000184497"/>
    </source>
</evidence>
<dbReference type="STRING" id="564117.SAMN05216369_0556"/>